<reference evidence="2" key="1">
    <citation type="submission" date="2021-06" db="EMBL/GenBank/DDBJ databases">
        <title>Comparative genomics, transcriptomics and evolutionary studies reveal genomic signatures of adaptation to plant cell wall in hemibiotrophic fungi.</title>
        <authorList>
            <consortium name="DOE Joint Genome Institute"/>
            <person name="Baroncelli R."/>
            <person name="Diaz J.F."/>
            <person name="Benocci T."/>
            <person name="Peng M."/>
            <person name="Battaglia E."/>
            <person name="Haridas S."/>
            <person name="Andreopoulos W."/>
            <person name="Labutti K."/>
            <person name="Pangilinan J."/>
            <person name="Floch G.L."/>
            <person name="Makela M.R."/>
            <person name="Henrissat B."/>
            <person name="Grigoriev I.V."/>
            <person name="Crouch J.A."/>
            <person name="De Vries R.P."/>
            <person name="Sukno S.A."/>
            <person name="Thon M.R."/>
        </authorList>
    </citation>
    <scope>NUCLEOTIDE SEQUENCE</scope>
    <source>
        <strain evidence="2">MAFF235873</strain>
    </source>
</reference>
<proteinExistence type="predicted"/>
<name>A0AAD9LYR7_9PEZI</name>
<feature type="domain" description="DUF7888" evidence="1">
    <location>
        <begin position="1"/>
        <end position="100"/>
    </location>
</feature>
<dbReference type="PANTHER" id="PTHR40845">
    <property type="match status" value="1"/>
</dbReference>
<gene>
    <name evidence="2" type="ORF">LX32DRAFT_722115</name>
</gene>
<accession>A0AAD9LYR7</accession>
<protein>
    <recommendedName>
        <fullName evidence="1">DUF7888 domain-containing protein</fullName>
    </recommendedName>
</protein>
<dbReference type="Pfam" id="PF25411">
    <property type="entry name" value="DUF7888"/>
    <property type="match status" value="1"/>
</dbReference>
<evidence type="ECO:0000313" key="2">
    <source>
        <dbReference type="EMBL" id="KAK2027506.1"/>
    </source>
</evidence>
<comment type="caution">
    <text evidence="2">The sequence shown here is derived from an EMBL/GenBank/DDBJ whole genome shotgun (WGS) entry which is preliminary data.</text>
</comment>
<feature type="non-terminal residue" evidence="2">
    <location>
        <position position="1"/>
    </location>
</feature>
<dbReference type="Proteomes" id="UP001232148">
    <property type="component" value="Unassembled WGS sequence"/>
</dbReference>
<dbReference type="InterPro" id="IPR057210">
    <property type="entry name" value="DUF7888"/>
</dbReference>
<organism evidence="2 3">
    <name type="scientific">Colletotrichum zoysiae</name>
    <dbReference type="NCBI Taxonomy" id="1216348"/>
    <lineage>
        <taxon>Eukaryota</taxon>
        <taxon>Fungi</taxon>
        <taxon>Dikarya</taxon>
        <taxon>Ascomycota</taxon>
        <taxon>Pezizomycotina</taxon>
        <taxon>Sordariomycetes</taxon>
        <taxon>Hypocreomycetidae</taxon>
        <taxon>Glomerellales</taxon>
        <taxon>Glomerellaceae</taxon>
        <taxon>Colletotrichum</taxon>
        <taxon>Colletotrichum graminicola species complex</taxon>
    </lineage>
</organism>
<evidence type="ECO:0000313" key="3">
    <source>
        <dbReference type="Proteomes" id="UP001232148"/>
    </source>
</evidence>
<dbReference type="AlphaFoldDB" id="A0AAD9LYR7"/>
<keyword evidence="3" id="KW-1185">Reference proteome</keyword>
<evidence type="ECO:0000259" key="1">
    <source>
        <dbReference type="Pfam" id="PF25411"/>
    </source>
</evidence>
<sequence>RKHFTSSQVEEMWKRNPDYNKYPATACYSKDYSLKNPNGVFQPANITLTAGKFTELYTCMFVEAPNQFYTWGDGGSLNVGFAYDPTRCSFEHDTADLTCN</sequence>
<dbReference type="PANTHER" id="PTHR40845:SF1">
    <property type="match status" value="1"/>
</dbReference>
<dbReference type="EMBL" id="MU842894">
    <property type="protein sequence ID" value="KAK2027506.1"/>
    <property type="molecule type" value="Genomic_DNA"/>
</dbReference>